<evidence type="ECO:0000256" key="4">
    <source>
        <dbReference type="ARBA" id="ARBA00012180"/>
    </source>
</evidence>
<feature type="domain" description="RNase H type-1" evidence="11">
    <location>
        <begin position="1"/>
        <end position="140"/>
    </location>
</feature>
<dbReference type="GO" id="GO:0005737">
    <property type="term" value="C:cytoplasm"/>
    <property type="evidence" value="ECO:0007669"/>
    <property type="project" value="UniProtKB-SubCell"/>
</dbReference>
<dbReference type="GO" id="GO:0004523">
    <property type="term" value="F:RNA-DNA hybrid ribonuclease activity"/>
    <property type="evidence" value="ECO:0007669"/>
    <property type="project" value="UniProtKB-UniRule"/>
</dbReference>
<dbReference type="InterPro" id="IPR002156">
    <property type="entry name" value="RNaseH_domain"/>
</dbReference>
<sequence>METVIFTDGSARGNPGPGGWGAIVLTSDTAMELGGREGHTTNNRMELLAVISALENVATHEEITVYTDSAYIVNGITRWVKGWAENKWKTTKKEEVLNKDLWQQLTRATERRVIKWELVKGHAGVGGNERCDAIATEFADNNPLVLYNGSRERYGVDVSGIQTKEAKKSKSKSKTTAYSYVSEINGEIKVHKTWEECKARVHGVAARFKKSVSPADEEEIIREFTE</sequence>
<dbReference type="PANTHER" id="PTHR10642:SF26">
    <property type="entry name" value="RIBONUCLEASE H1"/>
    <property type="match status" value="1"/>
</dbReference>
<comment type="subunit">
    <text evidence="3 10">Monomer.</text>
</comment>
<keyword evidence="5 10" id="KW-0540">Nuclease</keyword>
<evidence type="ECO:0000256" key="9">
    <source>
        <dbReference type="ARBA" id="ARBA00022842"/>
    </source>
</evidence>
<keyword evidence="6 10" id="KW-0479">Metal-binding</keyword>
<evidence type="ECO:0000256" key="5">
    <source>
        <dbReference type="ARBA" id="ARBA00022722"/>
    </source>
</evidence>
<keyword evidence="10" id="KW-0963">Cytoplasm</keyword>
<gene>
    <name evidence="10" type="primary">rnhA</name>
    <name evidence="12" type="ORF">A2W58_03455</name>
</gene>
<feature type="binding site" evidence="10">
    <location>
        <position position="8"/>
    </location>
    <ligand>
        <name>Mg(2+)</name>
        <dbReference type="ChEBI" id="CHEBI:18420"/>
        <label>1</label>
    </ligand>
</feature>
<dbReference type="Pfam" id="PF00075">
    <property type="entry name" value="RNase_H"/>
    <property type="match status" value="1"/>
</dbReference>
<keyword evidence="9 10" id="KW-0460">Magnesium</keyword>
<dbReference type="SUPFAM" id="SSF53098">
    <property type="entry name" value="Ribonuclease H-like"/>
    <property type="match status" value="1"/>
</dbReference>
<evidence type="ECO:0000256" key="2">
    <source>
        <dbReference type="ARBA" id="ARBA00005300"/>
    </source>
</evidence>
<protein>
    <recommendedName>
        <fullName evidence="4 10">Ribonuclease H</fullName>
        <shortName evidence="10">RNase H</shortName>
        <ecNumber evidence="4 10">3.1.26.4</ecNumber>
    </recommendedName>
</protein>
<dbReference type="GO" id="GO:0000287">
    <property type="term" value="F:magnesium ion binding"/>
    <property type="evidence" value="ECO:0007669"/>
    <property type="project" value="UniProtKB-UniRule"/>
</dbReference>
<dbReference type="GO" id="GO:0003676">
    <property type="term" value="F:nucleic acid binding"/>
    <property type="evidence" value="ECO:0007669"/>
    <property type="project" value="InterPro"/>
</dbReference>
<feature type="binding site" evidence="10">
    <location>
        <position position="8"/>
    </location>
    <ligand>
        <name>Mg(2+)</name>
        <dbReference type="ChEBI" id="CHEBI:18420"/>
        <label>2</label>
    </ligand>
</feature>
<comment type="subcellular location">
    <subcellularLocation>
        <location evidence="10">Cytoplasm</location>
    </subcellularLocation>
</comment>
<keyword evidence="8 10" id="KW-0378">Hydrolase</keyword>
<dbReference type="GO" id="GO:0043137">
    <property type="term" value="P:DNA replication, removal of RNA primer"/>
    <property type="evidence" value="ECO:0007669"/>
    <property type="project" value="TreeGrafter"/>
</dbReference>
<evidence type="ECO:0000256" key="3">
    <source>
        <dbReference type="ARBA" id="ARBA00011245"/>
    </source>
</evidence>
<dbReference type="Gene3D" id="3.30.420.10">
    <property type="entry name" value="Ribonuclease H-like superfamily/Ribonuclease H"/>
    <property type="match status" value="1"/>
</dbReference>
<evidence type="ECO:0000313" key="12">
    <source>
        <dbReference type="EMBL" id="OHA93104.1"/>
    </source>
</evidence>
<comment type="function">
    <text evidence="10">Endonuclease that specifically degrades the RNA of RNA-DNA hybrids.</text>
</comment>
<dbReference type="NCBIfam" id="NF001236">
    <property type="entry name" value="PRK00203.1"/>
    <property type="match status" value="1"/>
</dbReference>
<dbReference type="InterPro" id="IPR036397">
    <property type="entry name" value="RNaseH_sf"/>
</dbReference>
<evidence type="ECO:0000256" key="7">
    <source>
        <dbReference type="ARBA" id="ARBA00022759"/>
    </source>
</evidence>
<dbReference type="Proteomes" id="UP000179264">
    <property type="component" value="Unassembled WGS sequence"/>
</dbReference>
<organism evidence="12 13">
    <name type="scientific">Candidatus Zambryskibacteria bacterium RIFCSPHIGHO2_02_38_10.5</name>
    <dbReference type="NCBI Taxonomy" id="1802742"/>
    <lineage>
        <taxon>Bacteria</taxon>
        <taxon>Candidatus Zambryskiibacteriota</taxon>
    </lineage>
</organism>
<evidence type="ECO:0000256" key="10">
    <source>
        <dbReference type="HAMAP-Rule" id="MF_00042"/>
    </source>
</evidence>
<accession>A0A1G2T765</accession>
<dbReference type="PANTHER" id="PTHR10642">
    <property type="entry name" value="RIBONUCLEASE H1"/>
    <property type="match status" value="1"/>
</dbReference>
<dbReference type="CDD" id="cd09278">
    <property type="entry name" value="RNase_HI_prokaryote_like"/>
    <property type="match status" value="1"/>
</dbReference>
<dbReference type="AlphaFoldDB" id="A0A1G2T765"/>
<proteinExistence type="inferred from homology"/>
<comment type="cofactor">
    <cofactor evidence="10">
        <name>Mg(2+)</name>
        <dbReference type="ChEBI" id="CHEBI:18420"/>
    </cofactor>
    <text evidence="10">Binds 1 Mg(2+) ion per subunit. May bind a second metal ion at a regulatory site, or after substrate binding.</text>
</comment>
<comment type="catalytic activity">
    <reaction evidence="1 10">
        <text>Endonucleolytic cleavage to 5'-phosphomonoester.</text>
        <dbReference type="EC" id="3.1.26.4"/>
    </reaction>
</comment>
<dbReference type="EC" id="3.1.26.4" evidence="4 10"/>
<evidence type="ECO:0000313" key="13">
    <source>
        <dbReference type="Proteomes" id="UP000179264"/>
    </source>
</evidence>
<evidence type="ECO:0000259" key="11">
    <source>
        <dbReference type="PROSITE" id="PS50879"/>
    </source>
</evidence>
<evidence type="ECO:0000256" key="8">
    <source>
        <dbReference type="ARBA" id="ARBA00022801"/>
    </source>
</evidence>
<dbReference type="InterPro" id="IPR050092">
    <property type="entry name" value="RNase_H"/>
</dbReference>
<feature type="binding site" evidence="10">
    <location>
        <position position="132"/>
    </location>
    <ligand>
        <name>Mg(2+)</name>
        <dbReference type="ChEBI" id="CHEBI:18420"/>
        <label>2</label>
    </ligand>
</feature>
<feature type="binding site" evidence="10">
    <location>
        <position position="46"/>
    </location>
    <ligand>
        <name>Mg(2+)</name>
        <dbReference type="ChEBI" id="CHEBI:18420"/>
        <label>1</label>
    </ligand>
</feature>
<evidence type="ECO:0000256" key="6">
    <source>
        <dbReference type="ARBA" id="ARBA00022723"/>
    </source>
</evidence>
<dbReference type="PROSITE" id="PS50879">
    <property type="entry name" value="RNASE_H_1"/>
    <property type="match status" value="1"/>
</dbReference>
<dbReference type="InterPro" id="IPR012337">
    <property type="entry name" value="RNaseH-like_sf"/>
</dbReference>
<evidence type="ECO:0000256" key="1">
    <source>
        <dbReference type="ARBA" id="ARBA00000077"/>
    </source>
</evidence>
<comment type="caution">
    <text evidence="12">The sequence shown here is derived from an EMBL/GenBank/DDBJ whole genome shotgun (WGS) entry which is preliminary data.</text>
</comment>
<reference evidence="12 13" key="1">
    <citation type="journal article" date="2016" name="Nat. Commun.">
        <title>Thousands of microbial genomes shed light on interconnected biogeochemical processes in an aquifer system.</title>
        <authorList>
            <person name="Anantharaman K."/>
            <person name="Brown C.T."/>
            <person name="Hug L.A."/>
            <person name="Sharon I."/>
            <person name="Castelle C.J."/>
            <person name="Probst A.J."/>
            <person name="Thomas B.C."/>
            <person name="Singh A."/>
            <person name="Wilkins M.J."/>
            <person name="Karaoz U."/>
            <person name="Brodie E.L."/>
            <person name="Williams K.H."/>
            <person name="Hubbard S.S."/>
            <person name="Banfield J.F."/>
        </authorList>
    </citation>
    <scope>NUCLEOTIDE SEQUENCE [LARGE SCALE GENOMIC DNA]</scope>
</reference>
<name>A0A1G2T765_9BACT</name>
<dbReference type="EMBL" id="MHVL01000027">
    <property type="protein sequence ID" value="OHA93104.1"/>
    <property type="molecule type" value="Genomic_DNA"/>
</dbReference>
<dbReference type="HAMAP" id="MF_00042">
    <property type="entry name" value="RNase_H"/>
    <property type="match status" value="1"/>
</dbReference>
<dbReference type="InterPro" id="IPR022892">
    <property type="entry name" value="RNaseHI"/>
</dbReference>
<keyword evidence="7 10" id="KW-0255">Endonuclease</keyword>
<comment type="similarity">
    <text evidence="2 10">Belongs to the RNase H family.</text>
</comment>
<feature type="binding site" evidence="10">
    <location>
        <position position="68"/>
    </location>
    <ligand>
        <name>Mg(2+)</name>
        <dbReference type="ChEBI" id="CHEBI:18420"/>
        <label>1</label>
    </ligand>
</feature>